<accession>A0A2N9HP05</accession>
<gene>
    <name evidence="3" type="ORF">FSB_LOCUS41874</name>
</gene>
<feature type="compositionally biased region" description="Basic residues" evidence="1">
    <location>
        <begin position="496"/>
        <end position="508"/>
    </location>
</feature>
<dbReference type="EMBL" id="OIVN01003858">
    <property type="protein sequence ID" value="SPD13992.1"/>
    <property type="molecule type" value="Genomic_DNA"/>
</dbReference>
<evidence type="ECO:0000256" key="1">
    <source>
        <dbReference type="SAM" id="MobiDB-lite"/>
    </source>
</evidence>
<dbReference type="InterPro" id="IPR044824">
    <property type="entry name" value="MAIN-like"/>
</dbReference>
<dbReference type="GO" id="GO:0010073">
    <property type="term" value="P:meristem maintenance"/>
    <property type="evidence" value="ECO:0007669"/>
    <property type="project" value="InterPro"/>
</dbReference>
<evidence type="ECO:0000313" key="3">
    <source>
        <dbReference type="EMBL" id="SPD13992.1"/>
    </source>
</evidence>
<feature type="domain" description="Aminotransferase-like plant mobile" evidence="2">
    <location>
        <begin position="100"/>
        <end position="213"/>
    </location>
</feature>
<dbReference type="AlphaFoldDB" id="A0A2N9HP05"/>
<sequence>MASSSSTIPVRPPLQPDTGEGLETPSVVPAASTEAMVDAPVAPPPVPGESTPAAPSFVSAPINFDFLCAASKDWSHWVDREILDSDFWDSLVDAGIHWSILISRSCNMFRDTESLRELLRRWCPSMHTFLFSWGELTPILEDVANHWMLPILGEHSFSNIKLSAEEEEIAAALRKQSSTRLSGWLSHFTQLKGAPIRRAAFVLYWLCKCTFCYLFAAREKSAAWGRFSDLPREFLDRFPDFRDKLPLVYRWVGLKTRDCDLVDALDYEENVLFRPYGDDYPSFTCASIFRKFYQPSPLIRDLKVDDYRSLSYLSTVNLGFLPILSATGVSFIPYCPQRVQRQFGLDQGIPVGPQETATCVADLTAFLKSRAFARWGGETTYVLISGGHRLGLNTPSMGAYWQRFTQSMVEFVIAGRSDKTPIQKFGFAKLDGVRGGLITYTIHLPEGWRDSVNVVEDRLKMPSKRGKGSKREAPVDQAIEKTSKKPTPFVPSSKKAPSKKTKAGKKGKSPLLVPSTARESTTALVEEPIESAVVPPKKKTKAGKESRSTPLVQSAAKESTTALVEEPTKSIVAPSKKTKARKEGKSTPLVPSAAKESTTAPVEEPTESTVAPSKLKSVSASPPKKSGKKSVALRPSKGQKKTSVSSSSPDEEQPSPVSTPFPSKKKKFVAPLFPLGAAGHTRSKSGSKVTHGSGRSGGGVVDVEDSDAADDDVIANPLREDAPQTAAVDQDEDLRKSAADSSEVGAESTGDDHSFSSDSFFDSIPGSVPEEQIMPTGSTADDDDMPGADDSSMGPADPMEGDLAIIPHAGHVCDDDSTMDADIDPISFSVPQTVLTSTGSDASMAYIMGGISLFGATPSLRAIPSGGFVISASRIAGETPSVVGGALIPEETHAQGLIESESVVDLGVNTVDHDAPIEDAGVSAARHACWKRSLREYRPDCCLMENSTPMDLVVVLWKISVPMDLVVVLWKVFVPMDSVVVLWKVFVPMDLVVIL</sequence>
<organism evidence="3">
    <name type="scientific">Fagus sylvatica</name>
    <name type="common">Beechnut</name>
    <dbReference type="NCBI Taxonomy" id="28930"/>
    <lineage>
        <taxon>Eukaryota</taxon>
        <taxon>Viridiplantae</taxon>
        <taxon>Streptophyta</taxon>
        <taxon>Embryophyta</taxon>
        <taxon>Tracheophyta</taxon>
        <taxon>Spermatophyta</taxon>
        <taxon>Magnoliopsida</taxon>
        <taxon>eudicotyledons</taxon>
        <taxon>Gunneridae</taxon>
        <taxon>Pentapetalae</taxon>
        <taxon>rosids</taxon>
        <taxon>fabids</taxon>
        <taxon>Fagales</taxon>
        <taxon>Fagaceae</taxon>
        <taxon>Fagus</taxon>
    </lineage>
</organism>
<feature type="region of interest" description="Disordered" evidence="1">
    <location>
        <begin position="1"/>
        <end position="27"/>
    </location>
</feature>
<feature type="compositionally biased region" description="Low complexity" evidence="1">
    <location>
        <begin position="643"/>
        <end position="658"/>
    </location>
</feature>
<evidence type="ECO:0000259" key="2">
    <source>
        <dbReference type="Pfam" id="PF10536"/>
    </source>
</evidence>
<dbReference type="Pfam" id="PF10536">
    <property type="entry name" value="PMD"/>
    <property type="match status" value="1"/>
</dbReference>
<dbReference type="InterPro" id="IPR019557">
    <property type="entry name" value="AminoTfrase-like_pln_mobile"/>
</dbReference>
<feature type="compositionally biased region" description="Basic and acidic residues" evidence="1">
    <location>
        <begin position="469"/>
        <end position="483"/>
    </location>
</feature>
<feature type="compositionally biased region" description="Polar residues" evidence="1">
    <location>
        <begin position="548"/>
        <end position="562"/>
    </location>
</feature>
<protein>
    <recommendedName>
        <fullName evidence="2">Aminotransferase-like plant mobile domain-containing protein</fullName>
    </recommendedName>
</protein>
<proteinExistence type="predicted"/>
<dbReference type="PANTHER" id="PTHR46033:SF80">
    <property type="entry name" value="PROTEIN MAIN-LIKE 2-LIKE"/>
    <property type="match status" value="1"/>
</dbReference>
<feature type="compositionally biased region" description="Acidic residues" evidence="1">
    <location>
        <begin position="702"/>
        <end position="713"/>
    </location>
</feature>
<dbReference type="PANTHER" id="PTHR46033">
    <property type="entry name" value="PROTEIN MAIN-LIKE 2"/>
    <property type="match status" value="1"/>
</dbReference>
<feature type="compositionally biased region" description="Low complexity" evidence="1">
    <location>
        <begin position="610"/>
        <end position="632"/>
    </location>
</feature>
<feature type="region of interest" description="Disordered" evidence="1">
    <location>
        <begin position="460"/>
        <end position="793"/>
    </location>
</feature>
<reference evidence="3" key="1">
    <citation type="submission" date="2018-02" db="EMBL/GenBank/DDBJ databases">
        <authorList>
            <person name="Cohen D.B."/>
            <person name="Kent A.D."/>
        </authorList>
    </citation>
    <scope>NUCLEOTIDE SEQUENCE</scope>
</reference>
<name>A0A2N9HP05_FAGSY</name>